<dbReference type="PANTHER" id="PTHR10000:SF23">
    <property type="entry name" value="5-AMINO-6-(5-PHOSPHO-D-RIBITYLAMINO)URACIL PHOSPHATASE YITU"/>
    <property type="match status" value="1"/>
</dbReference>
<dbReference type="SUPFAM" id="SSF56784">
    <property type="entry name" value="HAD-like"/>
    <property type="match status" value="1"/>
</dbReference>
<comment type="caution">
    <text evidence="1">The sequence shown here is derived from an EMBL/GenBank/DDBJ whole genome shotgun (WGS) entry which is preliminary data.</text>
</comment>
<name>A0ABS0T978_9STAP</name>
<dbReference type="InterPro" id="IPR036412">
    <property type="entry name" value="HAD-like_sf"/>
</dbReference>
<dbReference type="CDD" id="cd07516">
    <property type="entry name" value="HAD_Pase"/>
    <property type="match status" value="1"/>
</dbReference>
<dbReference type="SFLD" id="SFLDS00003">
    <property type="entry name" value="Haloacid_Dehalogenase"/>
    <property type="match status" value="1"/>
</dbReference>
<protein>
    <submittedName>
        <fullName evidence="1">HAD family phosphatase</fullName>
    </submittedName>
</protein>
<proteinExistence type="predicted"/>
<dbReference type="InterPro" id="IPR006379">
    <property type="entry name" value="HAD-SF_hydro_IIB"/>
</dbReference>
<dbReference type="InterPro" id="IPR000150">
    <property type="entry name" value="Cof"/>
</dbReference>
<dbReference type="Proteomes" id="UP000751852">
    <property type="component" value="Unassembled WGS sequence"/>
</dbReference>
<dbReference type="InterPro" id="IPR023214">
    <property type="entry name" value="HAD_sf"/>
</dbReference>
<organism evidence="1 2">
    <name type="scientific">Staphylococcus canis</name>
    <dbReference type="NCBI Taxonomy" id="2724942"/>
    <lineage>
        <taxon>Bacteria</taxon>
        <taxon>Bacillati</taxon>
        <taxon>Bacillota</taxon>
        <taxon>Bacilli</taxon>
        <taxon>Bacillales</taxon>
        <taxon>Staphylococcaceae</taxon>
        <taxon>Staphylococcus</taxon>
    </lineage>
</organism>
<dbReference type="EMBL" id="JABANU010000014">
    <property type="protein sequence ID" value="MBI5975294.1"/>
    <property type="molecule type" value="Genomic_DNA"/>
</dbReference>
<reference evidence="1 2" key="1">
    <citation type="submission" date="2020-04" db="EMBL/GenBank/DDBJ databases">
        <title>Staphylococcus species from domestic dog.</title>
        <authorList>
            <person name="Paterson G.K."/>
        </authorList>
    </citation>
    <scope>NUCLEOTIDE SEQUENCE [LARGE SCALE GENOMIC DNA]</scope>
    <source>
        <strain evidence="1 2">H16/1A</strain>
    </source>
</reference>
<dbReference type="RefSeq" id="WP_198618073.1">
    <property type="nucleotide sequence ID" value="NZ_JABANU010000014.1"/>
</dbReference>
<dbReference type="Gene3D" id="3.30.1240.10">
    <property type="match status" value="1"/>
</dbReference>
<gene>
    <name evidence="1" type="ORF">HHH54_06720</name>
</gene>
<sequence length="273" mass="31434">MKKYLICLDLDGTLLNDQKEIPPYTFEVLTTLQKQGHILMITTGRPFRASKPYYEQLHMRSPVVNFNGAYVHHPHDANFKTLHEQLDQALSLSILETLKKMKVKNIIAEVMDRVYIDRPDARLFEGFSMGNPKTEVGDICETLDENPTSILVEAEEYMIPRIKQALTRFYAENIEHRRWGAPFPVIEIVKRGISKATGIDYVRHYLNIERDAIIAFGDEDNDLEMIKYAKYGVAMDNAIDELKHVAHATTLSNNEDGIGIYLNDFFNLNLKRN</sequence>
<dbReference type="Pfam" id="PF08282">
    <property type="entry name" value="Hydrolase_3"/>
    <property type="match status" value="1"/>
</dbReference>
<keyword evidence="2" id="KW-1185">Reference proteome</keyword>
<dbReference type="PROSITE" id="PS01228">
    <property type="entry name" value="COF_1"/>
    <property type="match status" value="1"/>
</dbReference>
<dbReference type="NCBIfam" id="TIGR00099">
    <property type="entry name" value="Cof-subfamily"/>
    <property type="match status" value="1"/>
</dbReference>
<evidence type="ECO:0000313" key="2">
    <source>
        <dbReference type="Proteomes" id="UP000751852"/>
    </source>
</evidence>
<evidence type="ECO:0000313" key="1">
    <source>
        <dbReference type="EMBL" id="MBI5975294.1"/>
    </source>
</evidence>
<dbReference type="Gene3D" id="3.40.50.1000">
    <property type="entry name" value="HAD superfamily/HAD-like"/>
    <property type="match status" value="1"/>
</dbReference>
<dbReference type="NCBIfam" id="TIGR01484">
    <property type="entry name" value="HAD-SF-IIB"/>
    <property type="match status" value="1"/>
</dbReference>
<dbReference type="PANTHER" id="PTHR10000">
    <property type="entry name" value="PHOSPHOSERINE PHOSPHATASE"/>
    <property type="match status" value="1"/>
</dbReference>
<dbReference type="SFLD" id="SFLDG01140">
    <property type="entry name" value="C2.B:_Phosphomannomutase_and_P"/>
    <property type="match status" value="1"/>
</dbReference>
<accession>A0ABS0T978</accession>